<dbReference type="Gene3D" id="6.20.20.10">
    <property type="match status" value="1"/>
</dbReference>
<dbReference type="Proteomes" id="UP000589620">
    <property type="component" value="Unassembled WGS sequence"/>
</dbReference>
<dbReference type="SUPFAM" id="SSF57938">
    <property type="entry name" value="DnaJ/Hsp40 cysteine-rich domain"/>
    <property type="match status" value="1"/>
</dbReference>
<protein>
    <submittedName>
        <fullName evidence="1">DnaJ-class molecular chaperone</fullName>
    </submittedName>
</protein>
<dbReference type="InterPro" id="IPR036410">
    <property type="entry name" value="HSP_DnaJ_Cys-rich_dom_sf"/>
</dbReference>
<evidence type="ECO:0000313" key="2">
    <source>
        <dbReference type="Proteomes" id="UP000589620"/>
    </source>
</evidence>
<organism evidence="1 2">
    <name type="scientific">Leifsonia soli</name>
    <dbReference type="NCBI Taxonomy" id="582665"/>
    <lineage>
        <taxon>Bacteria</taxon>
        <taxon>Bacillati</taxon>
        <taxon>Actinomycetota</taxon>
        <taxon>Actinomycetes</taxon>
        <taxon>Micrococcales</taxon>
        <taxon>Microbacteriaceae</taxon>
        <taxon>Leifsonia</taxon>
    </lineage>
</organism>
<evidence type="ECO:0000313" key="1">
    <source>
        <dbReference type="EMBL" id="NYD75751.1"/>
    </source>
</evidence>
<dbReference type="EMBL" id="JACCBJ010000001">
    <property type="protein sequence ID" value="NYD75751.1"/>
    <property type="molecule type" value="Genomic_DNA"/>
</dbReference>
<name>A0A852T4E8_9MICO</name>
<comment type="caution">
    <text evidence="1">The sequence shown here is derived from an EMBL/GenBank/DDBJ whole genome shotgun (WGS) entry which is preliminary data.</text>
</comment>
<accession>A0A852T4E8</accession>
<reference evidence="1 2" key="1">
    <citation type="submission" date="2020-07" db="EMBL/GenBank/DDBJ databases">
        <title>Sequencing the genomes of 1000 actinobacteria strains.</title>
        <authorList>
            <person name="Klenk H.-P."/>
        </authorList>
    </citation>
    <scope>NUCLEOTIDE SEQUENCE [LARGE SCALE GENOMIC DNA]</scope>
    <source>
        <strain evidence="1 2">DSM 23871</strain>
    </source>
</reference>
<keyword evidence="2" id="KW-1185">Reference proteome</keyword>
<dbReference type="RefSeq" id="WP_172824152.1">
    <property type="nucleotide sequence ID" value="NZ_BAAAPX010000001.1"/>
</dbReference>
<gene>
    <name evidence="1" type="ORF">BJ963_003270</name>
</gene>
<proteinExistence type="predicted"/>
<sequence>MRTLEICERCDGTGADPAQHYEEITVCVECNGDGCHVTYYAELAQTA</sequence>
<dbReference type="AlphaFoldDB" id="A0A852T4E8"/>